<evidence type="ECO:0000259" key="5">
    <source>
        <dbReference type="PROSITE" id="PS51898"/>
    </source>
</evidence>
<dbReference type="PANTHER" id="PTHR30349:SF64">
    <property type="entry name" value="PROPHAGE INTEGRASE INTD-RELATED"/>
    <property type="match status" value="1"/>
</dbReference>
<comment type="similarity">
    <text evidence="1">Belongs to the 'phage' integrase family.</text>
</comment>
<organism evidence="8 9">
    <name type="scientific">Mediterraneibacter gnavus</name>
    <name type="common">Ruminococcus gnavus</name>
    <dbReference type="NCBI Taxonomy" id="33038"/>
    <lineage>
        <taxon>Bacteria</taxon>
        <taxon>Bacillati</taxon>
        <taxon>Bacillota</taxon>
        <taxon>Clostridia</taxon>
        <taxon>Lachnospirales</taxon>
        <taxon>Lachnospiraceae</taxon>
        <taxon>Mediterraneibacter</taxon>
    </lineage>
</organism>
<evidence type="ECO:0000313" key="8">
    <source>
        <dbReference type="EMBL" id="RHM69153.1"/>
    </source>
</evidence>
<dbReference type="Pfam" id="PF00589">
    <property type="entry name" value="Phage_integrase"/>
    <property type="match status" value="1"/>
</dbReference>
<dbReference type="Gene3D" id="3.30.160.60">
    <property type="entry name" value="Classic Zinc Finger"/>
    <property type="match status" value="1"/>
</dbReference>
<feature type="domain" description="Tyr recombinase" evidence="5">
    <location>
        <begin position="187"/>
        <end position="398"/>
    </location>
</feature>
<dbReference type="InterPro" id="IPR016177">
    <property type="entry name" value="DNA-bd_dom_sf"/>
</dbReference>
<keyword evidence="3" id="KW-0233">DNA recombination</keyword>
<dbReference type="AlphaFoldDB" id="A0A415S229"/>
<protein>
    <submittedName>
        <fullName evidence="8">Site-specific integrase</fullName>
    </submittedName>
    <submittedName>
        <fullName evidence="7">Tyrosine-type recombinase/integrase</fullName>
    </submittedName>
</protein>
<reference evidence="7" key="2">
    <citation type="submission" date="2023-01" db="EMBL/GenBank/DDBJ databases">
        <title>Human gut microbiome strain richness.</title>
        <authorList>
            <person name="Chen-Liaw A."/>
        </authorList>
    </citation>
    <scope>NUCLEOTIDE SEQUENCE</scope>
    <source>
        <strain evidence="7">RTP21484st1_H11_RTP21484_190118</strain>
    </source>
</reference>
<proteinExistence type="inferred from homology"/>
<feature type="domain" description="Core-binding (CB)" evidence="6">
    <location>
        <begin position="82"/>
        <end position="164"/>
    </location>
</feature>
<dbReference type="InterPro" id="IPR004191">
    <property type="entry name" value="Integrase_Tn916-type_DNA-bd_N"/>
</dbReference>
<dbReference type="GO" id="GO:0006310">
    <property type="term" value="P:DNA recombination"/>
    <property type="evidence" value="ECO:0007669"/>
    <property type="project" value="UniProtKB-KW"/>
</dbReference>
<dbReference type="InterPro" id="IPR010998">
    <property type="entry name" value="Integrase_recombinase_N"/>
</dbReference>
<dbReference type="InterPro" id="IPR044068">
    <property type="entry name" value="CB"/>
</dbReference>
<dbReference type="PROSITE" id="PS51900">
    <property type="entry name" value="CB"/>
    <property type="match status" value="1"/>
</dbReference>
<dbReference type="GO" id="GO:0008907">
    <property type="term" value="F:integrase activity"/>
    <property type="evidence" value="ECO:0007669"/>
    <property type="project" value="InterPro"/>
</dbReference>
<dbReference type="InterPro" id="IPR011010">
    <property type="entry name" value="DNA_brk_join_enz"/>
</dbReference>
<dbReference type="SUPFAM" id="SSF56349">
    <property type="entry name" value="DNA breaking-rejoining enzymes"/>
    <property type="match status" value="1"/>
</dbReference>
<sequence>MSGQKRRDNRNRVLLVGESQKPNGMYTYKYQENGKSKYVYSWRLVMSDVTPTGKKDKMCLREQEKIIKANLECGIVSQGGGYTVLELVKKYTALRTDVKENTRVHYAYVRNILVKDGRFANRRIDTIKISDAKEWLIQLGKDGKSRNTIRNVRGVLKPAFEMAVRDDLIRKNPFSFPLAEVVKNEYEHRDALTKQQEKSFLKFIKHDDYFSEFYEGFYILFHTGLRISEFCALTIDDVDLKERSVSVDKQLQYRGKHKYWIDEVKTYSGKRTIPIPLNDEELYNCFQKLLDERKTPIKNEPVVDGVKGFLYLSNTHKPLVGYQWAKKFKYAVEKYNSIYKEPLPKITPHVCRHTYCTRQWQRGLTLKTIQALMGHASVEITMDTYTHATYQDIVREVNQTVS</sequence>
<dbReference type="EMBL" id="QRQE01000076">
    <property type="protein sequence ID" value="RHM69153.1"/>
    <property type="molecule type" value="Genomic_DNA"/>
</dbReference>
<comment type="caution">
    <text evidence="8">The sequence shown here is derived from an EMBL/GenBank/DDBJ whole genome shotgun (WGS) entry which is preliminary data.</text>
</comment>
<dbReference type="CDD" id="cd01189">
    <property type="entry name" value="INT_ICEBs1_C_like"/>
    <property type="match status" value="1"/>
</dbReference>
<dbReference type="Proteomes" id="UP001212160">
    <property type="component" value="Unassembled WGS sequence"/>
</dbReference>
<evidence type="ECO:0000256" key="4">
    <source>
        <dbReference type="PROSITE-ProRule" id="PRU01248"/>
    </source>
</evidence>
<gene>
    <name evidence="8" type="ORF">DWZ50_18505</name>
    <name evidence="7" type="ORF">PNW85_17220</name>
</gene>
<dbReference type="InterPro" id="IPR013762">
    <property type="entry name" value="Integrase-like_cat_sf"/>
</dbReference>
<evidence type="ECO:0000256" key="3">
    <source>
        <dbReference type="ARBA" id="ARBA00023172"/>
    </source>
</evidence>
<accession>A0A415S229</accession>
<keyword evidence="2 4" id="KW-0238">DNA-binding</keyword>
<dbReference type="GO" id="GO:0003677">
    <property type="term" value="F:DNA binding"/>
    <property type="evidence" value="ECO:0007669"/>
    <property type="project" value="UniProtKB-UniRule"/>
</dbReference>
<reference evidence="8 9" key="1">
    <citation type="submission" date="2018-08" db="EMBL/GenBank/DDBJ databases">
        <title>A genome reference for cultivated species of the human gut microbiota.</title>
        <authorList>
            <person name="Zou Y."/>
            <person name="Xue W."/>
            <person name="Luo G."/>
        </authorList>
    </citation>
    <scope>NUCLEOTIDE SEQUENCE [LARGE SCALE GENOMIC DNA]</scope>
    <source>
        <strain evidence="8 9">AF33-12</strain>
    </source>
</reference>
<dbReference type="PANTHER" id="PTHR30349">
    <property type="entry name" value="PHAGE INTEGRASE-RELATED"/>
    <property type="match status" value="1"/>
</dbReference>
<dbReference type="SUPFAM" id="SSF54171">
    <property type="entry name" value="DNA-binding domain"/>
    <property type="match status" value="1"/>
</dbReference>
<evidence type="ECO:0000313" key="7">
    <source>
        <dbReference type="EMBL" id="MDB8688375.1"/>
    </source>
</evidence>
<dbReference type="Pfam" id="PF02920">
    <property type="entry name" value="Integrase_DNA"/>
    <property type="match status" value="1"/>
</dbReference>
<evidence type="ECO:0000313" key="9">
    <source>
        <dbReference type="Proteomes" id="UP000285610"/>
    </source>
</evidence>
<evidence type="ECO:0000256" key="1">
    <source>
        <dbReference type="ARBA" id="ARBA00008857"/>
    </source>
</evidence>
<dbReference type="InterPro" id="IPR050090">
    <property type="entry name" value="Tyrosine_recombinase_XerCD"/>
</dbReference>
<dbReference type="RefSeq" id="WP_022317771.1">
    <property type="nucleotide sequence ID" value="NZ_JAQMLA010000080.1"/>
</dbReference>
<evidence type="ECO:0000259" key="6">
    <source>
        <dbReference type="PROSITE" id="PS51900"/>
    </source>
</evidence>
<dbReference type="Gene3D" id="1.10.150.130">
    <property type="match status" value="1"/>
</dbReference>
<dbReference type="InterPro" id="IPR002104">
    <property type="entry name" value="Integrase_catalytic"/>
</dbReference>
<dbReference type="PROSITE" id="PS51898">
    <property type="entry name" value="TYR_RECOMBINASE"/>
    <property type="match status" value="1"/>
</dbReference>
<dbReference type="EMBL" id="JAQMLA010000080">
    <property type="protein sequence ID" value="MDB8688375.1"/>
    <property type="molecule type" value="Genomic_DNA"/>
</dbReference>
<name>A0A415S229_MEDGN</name>
<evidence type="ECO:0000256" key="2">
    <source>
        <dbReference type="ARBA" id="ARBA00023125"/>
    </source>
</evidence>
<dbReference type="Gene3D" id="1.10.443.10">
    <property type="entry name" value="Intergrase catalytic core"/>
    <property type="match status" value="1"/>
</dbReference>
<dbReference type="Proteomes" id="UP000285610">
    <property type="component" value="Unassembled WGS sequence"/>
</dbReference>